<dbReference type="Proteomes" id="UP000236333">
    <property type="component" value="Unassembled WGS sequence"/>
</dbReference>
<evidence type="ECO:0000256" key="1">
    <source>
        <dbReference type="SAM" id="Coils"/>
    </source>
</evidence>
<feature type="region of interest" description="Disordered" evidence="2">
    <location>
        <begin position="237"/>
        <end position="263"/>
    </location>
</feature>
<reference evidence="3 4" key="1">
    <citation type="journal article" date="2017" name="Mol. Biol. Evol.">
        <title>The 4-celled Tetrabaena socialis nuclear genome reveals the essential components for genetic control of cell number at the origin of multicellularity in the volvocine lineage.</title>
        <authorList>
            <person name="Featherston J."/>
            <person name="Arakaki Y."/>
            <person name="Hanschen E.R."/>
            <person name="Ferris P.J."/>
            <person name="Michod R.E."/>
            <person name="Olson B.J.S.C."/>
            <person name="Nozaki H."/>
            <person name="Durand P.M."/>
        </authorList>
    </citation>
    <scope>NUCLEOTIDE SEQUENCE [LARGE SCALE GENOMIC DNA]</scope>
    <source>
        <strain evidence="3 4">NIES-571</strain>
    </source>
</reference>
<feature type="coiled-coil region" evidence="1">
    <location>
        <begin position="183"/>
        <end position="210"/>
    </location>
</feature>
<accession>A0A2J7ZVP3</accession>
<feature type="compositionally biased region" description="Polar residues" evidence="2">
    <location>
        <begin position="239"/>
        <end position="257"/>
    </location>
</feature>
<proteinExistence type="predicted"/>
<evidence type="ECO:0000313" key="4">
    <source>
        <dbReference type="Proteomes" id="UP000236333"/>
    </source>
</evidence>
<dbReference type="AlphaFoldDB" id="A0A2J7ZVP3"/>
<comment type="caution">
    <text evidence="3">The sequence shown here is derived from an EMBL/GenBank/DDBJ whole genome shotgun (WGS) entry which is preliminary data.</text>
</comment>
<keyword evidence="4" id="KW-1185">Reference proteome</keyword>
<protein>
    <submittedName>
        <fullName evidence="3">Uncharacterized protein</fullName>
    </submittedName>
</protein>
<sequence length="310" mass="32716">MPSPRPAGPSARPAFLVPSDSLGVKALRGLQPARLFTRVTHTSRASVVVKGQASLAVARARLASSQASSGEDLHSKLDTLVEAAADLQKAVADAQQQAEPRHEEVLDRAVRLEADLEAALKGVEAARGGDPEVLGSIVKLEAEAESLRGELVVERDRQVQAAAEAQELRDLWTAGLEADRKAAKQQRAANKKLEAHVAALRSELAEATLEAELRDSRSWQLEPELCSRDALAMDAHTAARSSTAAQAESVPNDNGNHLPSIDPSVGASFVSASGTKTRYKEDVKKGIHPGAGASVSISGSKVGYTVHITE</sequence>
<organism evidence="3 4">
    <name type="scientific">Tetrabaena socialis</name>
    <dbReference type="NCBI Taxonomy" id="47790"/>
    <lineage>
        <taxon>Eukaryota</taxon>
        <taxon>Viridiplantae</taxon>
        <taxon>Chlorophyta</taxon>
        <taxon>core chlorophytes</taxon>
        <taxon>Chlorophyceae</taxon>
        <taxon>CS clade</taxon>
        <taxon>Chlamydomonadales</taxon>
        <taxon>Tetrabaenaceae</taxon>
        <taxon>Tetrabaena</taxon>
    </lineage>
</organism>
<gene>
    <name evidence="3" type="ORF">TSOC_009487</name>
</gene>
<evidence type="ECO:0000313" key="3">
    <source>
        <dbReference type="EMBL" id="PNH04347.1"/>
    </source>
</evidence>
<evidence type="ECO:0000256" key="2">
    <source>
        <dbReference type="SAM" id="MobiDB-lite"/>
    </source>
</evidence>
<keyword evidence="1" id="KW-0175">Coiled coil</keyword>
<dbReference type="EMBL" id="PGGS01000397">
    <property type="protein sequence ID" value="PNH04347.1"/>
    <property type="molecule type" value="Genomic_DNA"/>
</dbReference>
<name>A0A2J7ZVP3_9CHLO</name>